<sequence length="323" mass="36657">MRLPKVFSTQPNKTPKQKKYPDKEIIQNSLTKAKGFVVTAAKSLNIKEDTFRRAARHHQIALPLNEKQCDRIGWHLLQEIREAIKSGMGLKEACRVFGLGKYTTSLIFGDRPPLLLCGKSSKELSKIQHAKEKLSALVESQPHITRTELRKTLSSSMDAVLIHDSTWTSENIPGPARKYYSVVNSVDLNERFLQIRLDIEAEKAKELNKSGRPTRLTATRLRKDCGVTQPHSFPEPYKSELSRIFATAAESKEHFHDRLINWAMAEYAKLLIPISSNKLRRIAGLPIKDLLSCRDLVIKHAQPHNLSYHSNCSLSPFFKSTPI</sequence>
<feature type="region of interest" description="Disordered" evidence="1">
    <location>
        <begin position="1"/>
        <end position="21"/>
    </location>
</feature>
<dbReference type="AlphaFoldDB" id="Q48D84"/>
<accession>Q48D84</accession>
<protein>
    <submittedName>
        <fullName evidence="2">Uncharacterized protein</fullName>
    </submittedName>
</protein>
<evidence type="ECO:0000256" key="1">
    <source>
        <dbReference type="SAM" id="MobiDB-lite"/>
    </source>
</evidence>
<dbReference type="Proteomes" id="UP000000551">
    <property type="component" value="Chromosome"/>
</dbReference>
<dbReference type="EMBL" id="CP000058">
    <property type="protein sequence ID" value="AAZ37460.1"/>
    <property type="molecule type" value="Genomic_DNA"/>
</dbReference>
<dbReference type="HOGENOM" id="CLU_860144_0_0_6"/>
<reference evidence="2 3" key="1">
    <citation type="journal article" date="2005" name="J. Bacteriol.">
        <title>Whole-genome sequence analysis of Pseudomonas syringae pv. phaseolicola 1448A reveals divergence among pathovars in genes involved in virulence and transposition.</title>
        <authorList>
            <person name="Joardar V."/>
            <person name="Lindeberg M."/>
            <person name="Jackson R.W."/>
            <person name="Selengut J."/>
            <person name="Dodson R."/>
            <person name="Brinkac L.M."/>
            <person name="Daugherty S.C."/>
            <person name="Deboy R."/>
            <person name="Durkin A.S."/>
            <person name="Giglio M.G."/>
            <person name="Madupu R."/>
            <person name="Nelson W.C."/>
            <person name="Rosovitz M.J."/>
            <person name="Sullivan S."/>
            <person name="Crabtree J."/>
            <person name="Creasy T."/>
            <person name="Davidsen T."/>
            <person name="Haft D.H."/>
            <person name="Zafar N."/>
            <person name="Zhou L."/>
            <person name="Halpin R."/>
            <person name="Holley T."/>
            <person name="Khouri H."/>
            <person name="Feldblyum T."/>
            <person name="White O."/>
            <person name="Fraser C.M."/>
            <person name="Chatterjee A.K."/>
            <person name="Cartinhour S."/>
            <person name="Schneider D.J."/>
            <person name="Mansfield J."/>
            <person name="Collmer A."/>
            <person name="Buell C.R."/>
        </authorList>
    </citation>
    <scope>NUCLEOTIDE SEQUENCE [LARGE SCALE GENOMIC DNA]</scope>
    <source>
        <strain evidence="3">1448A / Race 6</strain>
    </source>
</reference>
<evidence type="ECO:0000313" key="3">
    <source>
        <dbReference type="Proteomes" id="UP000000551"/>
    </source>
</evidence>
<dbReference type="RefSeq" id="WP_011169604.1">
    <property type="nucleotide sequence ID" value="NC_005773.3"/>
</dbReference>
<gene>
    <name evidence="2" type="ordered locus">PSPPH_4542</name>
</gene>
<proteinExistence type="predicted"/>
<name>Q48D84_PSE14</name>
<evidence type="ECO:0000313" key="2">
    <source>
        <dbReference type="EMBL" id="AAZ37460.1"/>
    </source>
</evidence>
<organism evidence="2 3">
    <name type="scientific">Pseudomonas savastanoi pv. phaseolicola (strain 1448A / Race 6)</name>
    <name type="common">Pseudomonas syringae pv. phaseolicola (strain 1448A / Race 6)</name>
    <dbReference type="NCBI Taxonomy" id="264730"/>
    <lineage>
        <taxon>Bacteria</taxon>
        <taxon>Pseudomonadati</taxon>
        <taxon>Pseudomonadota</taxon>
        <taxon>Gammaproteobacteria</taxon>
        <taxon>Pseudomonadales</taxon>
        <taxon>Pseudomonadaceae</taxon>
        <taxon>Pseudomonas</taxon>
    </lineage>
</organism>
<dbReference type="KEGG" id="psp:PSPPH_4542"/>